<sequence length="150" mass="16591">MIRRATRAEAPALAALVERAYAPWLPVTVSRPLPMDDDYAARCEAGEAFCLWQDEKLAALIVLVDGPGHLWIDNVAVEPALKGQGLGRTLMAFAEAEAQRRGLPELRLLTNALMAANIALYTRLGFMETERRTEKGRARVYMAKRLQPSG</sequence>
<dbReference type="EMBL" id="JAERQM010000001">
    <property type="protein sequence ID" value="MBU8542490.1"/>
    <property type="molecule type" value="Genomic_DNA"/>
</dbReference>
<accession>A0ABS6H1F7</accession>
<organism evidence="4 5">
    <name type="scientific">Falsiroseomonas oleicola</name>
    <dbReference type="NCBI Taxonomy" id="2801474"/>
    <lineage>
        <taxon>Bacteria</taxon>
        <taxon>Pseudomonadati</taxon>
        <taxon>Pseudomonadota</taxon>
        <taxon>Alphaproteobacteria</taxon>
        <taxon>Acetobacterales</taxon>
        <taxon>Roseomonadaceae</taxon>
        <taxon>Falsiroseomonas</taxon>
    </lineage>
</organism>
<protein>
    <submittedName>
        <fullName evidence="4">GNAT family N-acetyltransferase</fullName>
    </submittedName>
</protein>
<evidence type="ECO:0000259" key="3">
    <source>
        <dbReference type="PROSITE" id="PS51186"/>
    </source>
</evidence>
<dbReference type="Proteomes" id="UP000689967">
    <property type="component" value="Unassembled WGS sequence"/>
</dbReference>
<gene>
    <name evidence="4" type="ORF">JJQ90_02175</name>
</gene>
<dbReference type="PANTHER" id="PTHR43877">
    <property type="entry name" value="AMINOALKYLPHOSPHONATE N-ACETYLTRANSFERASE-RELATED-RELATED"/>
    <property type="match status" value="1"/>
</dbReference>
<keyword evidence="1" id="KW-0808">Transferase</keyword>
<reference evidence="4 5" key="1">
    <citation type="submission" date="2021-01" db="EMBL/GenBank/DDBJ databases">
        <title>Roseomonas sp. nov, a bacterium isolated from an oil production mixture in Yumen Oilfield.</title>
        <authorList>
            <person name="Wu D."/>
        </authorList>
    </citation>
    <scope>NUCLEOTIDE SEQUENCE [LARGE SCALE GENOMIC DNA]</scope>
    <source>
        <strain evidence="4 5">ROY-5-3</strain>
    </source>
</reference>
<dbReference type="CDD" id="cd04301">
    <property type="entry name" value="NAT_SF"/>
    <property type="match status" value="1"/>
</dbReference>
<keyword evidence="2" id="KW-0012">Acyltransferase</keyword>
<evidence type="ECO:0000256" key="2">
    <source>
        <dbReference type="ARBA" id="ARBA00023315"/>
    </source>
</evidence>
<name>A0ABS6H1F7_9PROT</name>
<feature type="domain" description="N-acetyltransferase" evidence="3">
    <location>
        <begin position="1"/>
        <end position="147"/>
    </location>
</feature>
<dbReference type="PROSITE" id="PS51186">
    <property type="entry name" value="GNAT"/>
    <property type="match status" value="1"/>
</dbReference>
<dbReference type="PANTHER" id="PTHR43877:SF2">
    <property type="entry name" value="AMINOALKYLPHOSPHONATE N-ACETYLTRANSFERASE-RELATED"/>
    <property type="match status" value="1"/>
</dbReference>
<evidence type="ECO:0000313" key="5">
    <source>
        <dbReference type="Proteomes" id="UP000689967"/>
    </source>
</evidence>
<dbReference type="Pfam" id="PF00583">
    <property type="entry name" value="Acetyltransf_1"/>
    <property type="match status" value="1"/>
</dbReference>
<dbReference type="InterPro" id="IPR050832">
    <property type="entry name" value="Bact_Acetyltransf"/>
</dbReference>
<dbReference type="InterPro" id="IPR000182">
    <property type="entry name" value="GNAT_dom"/>
</dbReference>
<proteinExistence type="predicted"/>
<evidence type="ECO:0000313" key="4">
    <source>
        <dbReference type="EMBL" id="MBU8542490.1"/>
    </source>
</evidence>
<comment type="caution">
    <text evidence="4">The sequence shown here is derived from an EMBL/GenBank/DDBJ whole genome shotgun (WGS) entry which is preliminary data.</text>
</comment>
<keyword evidence="5" id="KW-1185">Reference proteome</keyword>
<evidence type="ECO:0000256" key="1">
    <source>
        <dbReference type="ARBA" id="ARBA00022679"/>
    </source>
</evidence>